<feature type="compositionally biased region" description="Polar residues" evidence="1">
    <location>
        <begin position="518"/>
        <end position="536"/>
    </location>
</feature>
<dbReference type="CDD" id="cd21538">
    <property type="entry name" value="SPOC_TFIIS"/>
    <property type="match status" value="1"/>
</dbReference>
<feature type="compositionally biased region" description="Pro residues" evidence="1">
    <location>
        <begin position="931"/>
        <end position="943"/>
    </location>
</feature>
<evidence type="ECO:0000256" key="1">
    <source>
        <dbReference type="SAM" id="MobiDB-lite"/>
    </source>
</evidence>
<dbReference type="Pfam" id="PF07744">
    <property type="entry name" value="SPOC"/>
    <property type="match status" value="1"/>
</dbReference>
<feature type="compositionally biased region" description="Low complexity" evidence="1">
    <location>
        <begin position="944"/>
        <end position="986"/>
    </location>
</feature>
<dbReference type="Pfam" id="PF07500">
    <property type="entry name" value="TFIIS_M"/>
    <property type="match status" value="1"/>
</dbReference>
<feature type="domain" description="TFIIS central" evidence="2">
    <location>
        <begin position="281"/>
        <end position="392"/>
    </location>
</feature>
<dbReference type="AlphaFoldDB" id="A0A6P5F115"/>
<feature type="region of interest" description="Disordered" evidence="1">
    <location>
        <begin position="189"/>
        <end position="216"/>
    </location>
</feature>
<accession>A0A6P5F115</accession>
<dbReference type="SUPFAM" id="SSF46942">
    <property type="entry name" value="Elongation factor TFIIS domain 2"/>
    <property type="match status" value="1"/>
</dbReference>
<dbReference type="GeneID" id="109710968"/>
<dbReference type="GO" id="GO:0006351">
    <property type="term" value="P:DNA-templated transcription"/>
    <property type="evidence" value="ECO:0007669"/>
    <property type="project" value="InterPro"/>
</dbReference>
<evidence type="ECO:0000259" key="2">
    <source>
        <dbReference type="PROSITE" id="PS51321"/>
    </source>
</evidence>
<feature type="compositionally biased region" description="Basic residues" evidence="1">
    <location>
        <begin position="766"/>
        <end position="782"/>
    </location>
</feature>
<dbReference type="RefSeq" id="XP_020089391.1">
    <property type="nucleotide sequence ID" value="XM_020233802.1"/>
</dbReference>
<proteinExistence type="predicted"/>
<dbReference type="RefSeq" id="XP_020089392.1">
    <property type="nucleotide sequence ID" value="XM_020233803.1"/>
</dbReference>
<evidence type="ECO:0000313" key="4">
    <source>
        <dbReference type="RefSeq" id="XP_020089391.1"/>
    </source>
</evidence>
<keyword evidence="3" id="KW-1185">Reference proteome</keyword>
<sequence length="1058" mass="116253">MELTKQGQTTMPANLRSQQLPSSDNQSAQVELLPIFHTTLPVDWGSQQLSSANKYLVQSMGEASMPIDVRPCNIMPPNKQSFQPGTSHPSPFPPLLGLHQLHSSNIVPLGSGRLLNMQTSMSLPSPSTNKRPNQMETSGKLQAVKGGLTKSSNKRPAQVELLTSKAKSETFESVRSKLRESLATALAIASEQPGEQQSAEKKCNNDEDIASDVGSKEKINEDANLSGDKVQGVQSILVSSYNEVPSDSMTVADELLQGHGLQWVSDLDAGPTEAVLEHGSKRLKTTAQEDTNDVKEIARKSESLAFRIEAELFRLFGGVNKKYKEKGRSLLFNLKDRNNPELRERVLSGDIAPERLCAMSAEELASKELSQWRLAKAEEMAQMVVLPDSEVDVRRLVKKTHKGEFQVEVDQSDAVSVEVELGAGLLSRIPSKGKEEVRKKSKSNELKEPEGKLQVKKADSAGNPNLSSNLETLLEEKSDLMQELMVDDFKDSDNLPPIVSYDEFMEALDSEPPFENLSVDTSQGNQSSGRKNLISSDSERVPESGYPTSDPVTVSDGVAAKLDSTKDGSPLKVDSKDSKVDVKNAETDNGAKSTSDNLQPDTSSSVALTSEILWEGAMQLTVSSLANVIGLFRSGEKLQTKEWPSFLEIKGRVRFDAFEKFLQQLPLSRSRAIMISQFCWKEGSPESGRVNLSETVESYIADERVGFAEPTPGVELYLCPPHSRTLGVLATFLSKEHAETLRSAEKSLIGVVVWRRPHVNMSPRASSHHKHSGSRKHSRKHLINSSSARSSFTPTHPVSPTPTNNIHPSNDDEYDDDVPPGFGPSNSRDEDDLPEFDFTNTAKPSVPSIHSRGPVVRHPPPSGRPMEQMRELVYKYGHSKKDKALNIETEPWNDDDDIPEWDPRQDNQLQSQAAPPHAPPQPQPQQSLNPTPTPPSLPPPLPLQQPASQLHLYQQPPLQPFQVSHNAAVPPNQQLPPQQLAQTAMPHQQPLQPQMGVVQPSWNPNQWPTDVGMPVNNNGSMQPLPVSGHSYGFHNMGGSIPSSIGWRPDLTPRNNRGG</sequence>
<dbReference type="PANTHER" id="PTHR11477:SF20">
    <property type="entry name" value="SPOC DOMAIN _ TRANSCRIPTION ELONGATION FACTOR S-II PROTEIN"/>
    <property type="match status" value="1"/>
</dbReference>
<reference evidence="4 5" key="2">
    <citation type="submission" date="2025-04" db="UniProtKB">
        <authorList>
            <consortium name="RefSeq"/>
        </authorList>
    </citation>
    <scope>IDENTIFICATION</scope>
    <source>
        <tissue evidence="4 5">Leaf</tissue>
    </source>
</reference>
<dbReference type="OrthoDB" id="1884872at2759"/>
<gene>
    <name evidence="4 5" type="primary">LOC109710968</name>
</gene>
<feature type="region of interest" description="Disordered" evidence="1">
    <location>
        <begin position="1"/>
        <end position="25"/>
    </location>
</feature>
<reference evidence="3" key="1">
    <citation type="journal article" date="2015" name="Nat. Genet.">
        <title>The pineapple genome and the evolution of CAM photosynthesis.</title>
        <authorList>
            <person name="Ming R."/>
            <person name="VanBuren R."/>
            <person name="Wai C.M."/>
            <person name="Tang H."/>
            <person name="Schatz M.C."/>
            <person name="Bowers J.E."/>
            <person name="Lyons E."/>
            <person name="Wang M.L."/>
            <person name="Chen J."/>
            <person name="Biggers E."/>
            <person name="Zhang J."/>
            <person name="Huang L."/>
            <person name="Zhang L."/>
            <person name="Miao W."/>
            <person name="Zhang J."/>
            <person name="Ye Z."/>
            <person name="Miao C."/>
            <person name="Lin Z."/>
            <person name="Wang H."/>
            <person name="Zhou H."/>
            <person name="Yim W.C."/>
            <person name="Priest H.D."/>
            <person name="Zheng C."/>
            <person name="Woodhouse M."/>
            <person name="Edger P.P."/>
            <person name="Guyot R."/>
            <person name="Guo H.B."/>
            <person name="Guo H."/>
            <person name="Zheng G."/>
            <person name="Singh R."/>
            <person name="Sharma A."/>
            <person name="Min X."/>
            <person name="Zheng Y."/>
            <person name="Lee H."/>
            <person name="Gurtowski J."/>
            <person name="Sedlazeck F.J."/>
            <person name="Harkess A."/>
            <person name="McKain M.R."/>
            <person name="Liao Z."/>
            <person name="Fang J."/>
            <person name="Liu J."/>
            <person name="Zhang X."/>
            <person name="Zhang Q."/>
            <person name="Hu W."/>
            <person name="Qin Y."/>
            <person name="Wang K."/>
            <person name="Chen L.Y."/>
            <person name="Shirley N."/>
            <person name="Lin Y.R."/>
            <person name="Liu L.Y."/>
            <person name="Hernandez A.G."/>
            <person name="Wright C.L."/>
            <person name="Bulone V."/>
            <person name="Tuskan G.A."/>
            <person name="Heath K."/>
            <person name="Zee F."/>
            <person name="Moore P.H."/>
            <person name="Sunkar R."/>
            <person name="Leebens-Mack J.H."/>
            <person name="Mockler T."/>
            <person name="Bennetzen J.L."/>
            <person name="Freeling M."/>
            <person name="Sankoff D."/>
            <person name="Paterson A.H."/>
            <person name="Zhu X."/>
            <person name="Yang X."/>
            <person name="Smith J.A."/>
            <person name="Cushman J.C."/>
            <person name="Paull R.E."/>
            <person name="Yu Q."/>
        </authorList>
    </citation>
    <scope>NUCLEOTIDE SEQUENCE [LARGE SCALE GENOMIC DNA]</scope>
    <source>
        <strain evidence="3">cv. F153</strain>
    </source>
</reference>
<feature type="compositionally biased region" description="Acidic residues" evidence="1">
    <location>
        <begin position="891"/>
        <end position="900"/>
    </location>
</feature>
<feature type="region of interest" description="Disordered" evidence="1">
    <location>
        <begin position="885"/>
        <end position="1023"/>
    </location>
</feature>
<feature type="compositionally biased region" description="Polar residues" evidence="1">
    <location>
        <begin position="783"/>
        <end position="808"/>
    </location>
</feature>
<feature type="region of interest" description="Disordered" evidence="1">
    <location>
        <begin position="761"/>
        <end position="866"/>
    </location>
</feature>
<feature type="compositionally biased region" description="Polar residues" evidence="1">
    <location>
        <begin position="590"/>
        <end position="602"/>
    </location>
</feature>
<feature type="region of interest" description="Disordered" evidence="1">
    <location>
        <begin position="432"/>
        <end position="467"/>
    </location>
</feature>
<name>A0A6P5F115_ANACO</name>
<dbReference type="SMART" id="SM00510">
    <property type="entry name" value="TFS2M"/>
    <property type="match status" value="1"/>
</dbReference>
<feature type="region of interest" description="Disordered" evidence="1">
    <location>
        <begin position="513"/>
        <end position="602"/>
    </location>
</feature>
<evidence type="ECO:0000313" key="3">
    <source>
        <dbReference type="Proteomes" id="UP000515123"/>
    </source>
</evidence>
<feature type="compositionally biased region" description="Basic and acidic residues" evidence="1">
    <location>
        <begin position="573"/>
        <end position="586"/>
    </location>
</feature>
<evidence type="ECO:0000313" key="5">
    <source>
        <dbReference type="RefSeq" id="XP_020089392.1"/>
    </source>
</evidence>
<dbReference type="InterPro" id="IPR036575">
    <property type="entry name" value="TFIIS_cen_dom_sf"/>
</dbReference>
<dbReference type="Proteomes" id="UP000515123">
    <property type="component" value="Linkage group 5"/>
</dbReference>
<organism evidence="5">
    <name type="scientific">Ananas comosus</name>
    <name type="common">Pineapple</name>
    <name type="synonym">Ananas ananas</name>
    <dbReference type="NCBI Taxonomy" id="4615"/>
    <lineage>
        <taxon>Eukaryota</taxon>
        <taxon>Viridiplantae</taxon>
        <taxon>Streptophyta</taxon>
        <taxon>Embryophyta</taxon>
        <taxon>Tracheophyta</taxon>
        <taxon>Spermatophyta</taxon>
        <taxon>Magnoliopsida</taxon>
        <taxon>Liliopsida</taxon>
        <taxon>Poales</taxon>
        <taxon>Bromeliaceae</taxon>
        <taxon>Bromelioideae</taxon>
        <taxon>Ananas</taxon>
    </lineage>
</organism>
<feature type="compositionally biased region" description="Basic and acidic residues" evidence="1">
    <location>
        <begin position="432"/>
        <end position="459"/>
    </location>
</feature>
<dbReference type="InterPro" id="IPR003618">
    <property type="entry name" value="TFIIS_cen_dom"/>
</dbReference>
<feature type="region of interest" description="Disordered" evidence="1">
    <location>
        <begin position="1039"/>
        <end position="1058"/>
    </location>
</feature>
<protein>
    <submittedName>
        <fullName evidence="4 5">Uncharacterized protein LOC109710968</fullName>
    </submittedName>
</protein>
<dbReference type="PROSITE" id="PS51321">
    <property type="entry name" value="TFIIS_CENTRAL"/>
    <property type="match status" value="1"/>
</dbReference>
<dbReference type="PANTHER" id="PTHR11477">
    <property type="entry name" value="TRANSCRIPTION FACTOR S-II ZINC FINGER DOMAIN-CONTAINING PROTEIN"/>
    <property type="match status" value="1"/>
</dbReference>
<dbReference type="Gene3D" id="1.10.472.30">
    <property type="entry name" value="Transcription elongation factor S-II, central domain"/>
    <property type="match status" value="1"/>
</dbReference>
<dbReference type="GO" id="GO:0005634">
    <property type="term" value="C:nucleus"/>
    <property type="evidence" value="ECO:0007669"/>
    <property type="project" value="TreeGrafter"/>
</dbReference>
<dbReference type="InterPro" id="IPR012921">
    <property type="entry name" value="SPOC_C"/>
</dbReference>